<evidence type="ECO:0000256" key="3">
    <source>
        <dbReference type="ARBA" id="ARBA00022475"/>
    </source>
</evidence>
<dbReference type="PANTHER" id="PTHR12428:SF65">
    <property type="entry name" value="CYTOCHROME C OXIDASE ASSEMBLY PROTEIN COX18, MITOCHONDRIAL"/>
    <property type="match status" value="1"/>
</dbReference>
<feature type="domain" description="Membrane insertase YidC/Oxa/ALB C-terminal" evidence="11">
    <location>
        <begin position="33"/>
        <end position="230"/>
    </location>
</feature>
<dbReference type="GO" id="GO:0051205">
    <property type="term" value="P:protein insertion into membrane"/>
    <property type="evidence" value="ECO:0007669"/>
    <property type="project" value="TreeGrafter"/>
</dbReference>
<dbReference type="Proteomes" id="UP000178425">
    <property type="component" value="Unassembled WGS sequence"/>
</dbReference>
<dbReference type="CDD" id="cd20070">
    <property type="entry name" value="5TM_YidC_Alb3"/>
    <property type="match status" value="1"/>
</dbReference>
<dbReference type="GO" id="GO:0032977">
    <property type="term" value="F:membrane insertase activity"/>
    <property type="evidence" value="ECO:0007669"/>
    <property type="project" value="InterPro"/>
</dbReference>
<evidence type="ECO:0000256" key="6">
    <source>
        <dbReference type="ARBA" id="ARBA00022989"/>
    </source>
</evidence>
<comment type="caution">
    <text evidence="12">The sequence shown here is derived from an EMBL/GenBank/DDBJ whole genome shotgun (WGS) entry which is preliminary data.</text>
</comment>
<evidence type="ECO:0000256" key="7">
    <source>
        <dbReference type="ARBA" id="ARBA00023136"/>
    </source>
</evidence>
<keyword evidence="7 10" id="KW-0472">Membrane</keyword>
<name>A0A1F5WU15_9BACT</name>
<gene>
    <name evidence="12" type="ORF">A2W54_01140</name>
</gene>
<evidence type="ECO:0000256" key="9">
    <source>
        <dbReference type="RuleBase" id="RU003945"/>
    </source>
</evidence>
<dbReference type="InterPro" id="IPR028055">
    <property type="entry name" value="YidC/Oxa/ALB_C"/>
</dbReference>
<accession>A0A1F5WU15</accession>
<keyword evidence="4 9" id="KW-0812">Transmembrane</keyword>
<evidence type="ECO:0000256" key="10">
    <source>
        <dbReference type="SAM" id="Phobius"/>
    </source>
</evidence>
<evidence type="ECO:0000256" key="8">
    <source>
        <dbReference type="ARBA" id="ARBA00023186"/>
    </source>
</evidence>
<dbReference type="InterPro" id="IPR047196">
    <property type="entry name" value="YidC_ALB_C"/>
</dbReference>
<dbReference type="InterPro" id="IPR001708">
    <property type="entry name" value="YidC/ALB3/OXA1/COX18"/>
</dbReference>
<feature type="transmembrane region" description="Helical" evidence="10">
    <location>
        <begin position="32"/>
        <end position="51"/>
    </location>
</feature>
<organism evidence="12 13">
    <name type="scientific">Candidatus Giovannonibacteria bacterium RIFCSPHIGHO2_02_43_13</name>
    <dbReference type="NCBI Taxonomy" id="1798330"/>
    <lineage>
        <taxon>Bacteria</taxon>
        <taxon>Candidatus Giovannoniibacteriota</taxon>
    </lineage>
</organism>
<dbReference type="PANTHER" id="PTHR12428">
    <property type="entry name" value="OXA1"/>
    <property type="match status" value="1"/>
</dbReference>
<keyword evidence="6 10" id="KW-1133">Transmembrane helix</keyword>
<dbReference type="NCBIfam" id="TIGR03592">
    <property type="entry name" value="yidC_oxa1_cterm"/>
    <property type="match status" value="1"/>
</dbReference>
<evidence type="ECO:0000313" key="12">
    <source>
        <dbReference type="EMBL" id="OGF79138.1"/>
    </source>
</evidence>
<dbReference type="GO" id="GO:0005886">
    <property type="term" value="C:plasma membrane"/>
    <property type="evidence" value="ECO:0007669"/>
    <property type="project" value="UniProtKB-SubCell"/>
</dbReference>
<comment type="similarity">
    <text evidence="9">Belongs to the OXA1/ALB3/YidC family.</text>
</comment>
<evidence type="ECO:0000256" key="5">
    <source>
        <dbReference type="ARBA" id="ARBA00022927"/>
    </source>
</evidence>
<dbReference type="AlphaFoldDB" id="A0A1F5WU15"/>
<evidence type="ECO:0000259" key="11">
    <source>
        <dbReference type="Pfam" id="PF02096"/>
    </source>
</evidence>
<dbReference type="Pfam" id="PF02096">
    <property type="entry name" value="60KD_IMP"/>
    <property type="match status" value="1"/>
</dbReference>
<dbReference type="EMBL" id="MFHI01000010">
    <property type="protein sequence ID" value="OGF79138.1"/>
    <property type="molecule type" value="Genomic_DNA"/>
</dbReference>
<keyword evidence="8" id="KW-0143">Chaperone</keyword>
<evidence type="ECO:0000256" key="2">
    <source>
        <dbReference type="ARBA" id="ARBA00022448"/>
    </source>
</evidence>
<feature type="transmembrane region" description="Helical" evidence="10">
    <location>
        <begin position="94"/>
        <end position="119"/>
    </location>
</feature>
<evidence type="ECO:0000313" key="13">
    <source>
        <dbReference type="Proteomes" id="UP000178425"/>
    </source>
</evidence>
<feature type="transmembrane region" description="Helical" evidence="10">
    <location>
        <begin position="193"/>
        <end position="215"/>
    </location>
</feature>
<comment type="subcellular location">
    <subcellularLocation>
        <location evidence="1">Cell membrane</location>
        <topology evidence="1">Multi-pass membrane protein</topology>
    </subcellularLocation>
    <subcellularLocation>
        <location evidence="9">Membrane</location>
        <topology evidence="9">Multi-pass membrane protein</topology>
    </subcellularLocation>
</comment>
<sequence length="243" mass="27675">MFYLSLIYHEVFYRPLINGLLFLTDILPGNDLGFSVILLTVLLRALTFPLTHKMLHTQNTMKNIEPEIKKIYSETANNKEEQSKRIMALYKKHGINPFSGFLALLIQFPLLFAMYSVFWKGLPFNPGDIYGFLTIPAHVNIYFLGLINLTLSNIGFAGLSAVSQFWQIKLATPPKSGNAGKPDMQSMMQKQMLYVFPVIIFVIGFSLPAAVALYWTTMNLFAIVHEAIVRNRFKNDRGRKTTN</sequence>
<feature type="transmembrane region" description="Helical" evidence="10">
    <location>
        <begin position="139"/>
        <end position="162"/>
    </location>
</feature>
<evidence type="ECO:0000256" key="1">
    <source>
        <dbReference type="ARBA" id="ARBA00004651"/>
    </source>
</evidence>
<proteinExistence type="inferred from homology"/>
<keyword evidence="3" id="KW-1003">Cell membrane</keyword>
<keyword evidence="2" id="KW-0813">Transport</keyword>
<reference evidence="12 13" key="1">
    <citation type="journal article" date="2016" name="Nat. Commun.">
        <title>Thousands of microbial genomes shed light on interconnected biogeochemical processes in an aquifer system.</title>
        <authorList>
            <person name="Anantharaman K."/>
            <person name="Brown C.T."/>
            <person name="Hug L.A."/>
            <person name="Sharon I."/>
            <person name="Castelle C.J."/>
            <person name="Probst A.J."/>
            <person name="Thomas B.C."/>
            <person name="Singh A."/>
            <person name="Wilkins M.J."/>
            <person name="Karaoz U."/>
            <person name="Brodie E.L."/>
            <person name="Williams K.H."/>
            <person name="Hubbard S.S."/>
            <person name="Banfield J.F."/>
        </authorList>
    </citation>
    <scope>NUCLEOTIDE SEQUENCE [LARGE SCALE GENOMIC DNA]</scope>
</reference>
<evidence type="ECO:0000256" key="4">
    <source>
        <dbReference type="ARBA" id="ARBA00022692"/>
    </source>
</evidence>
<dbReference type="GO" id="GO:0015031">
    <property type="term" value="P:protein transport"/>
    <property type="evidence" value="ECO:0007669"/>
    <property type="project" value="UniProtKB-KW"/>
</dbReference>
<keyword evidence="5" id="KW-0653">Protein transport</keyword>
<protein>
    <recommendedName>
        <fullName evidence="11">Membrane insertase YidC/Oxa/ALB C-terminal domain-containing protein</fullName>
    </recommendedName>
</protein>